<evidence type="ECO:0000313" key="3">
    <source>
        <dbReference type="Proteomes" id="UP001235939"/>
    </source>
</evidence>
<feature type="compositionally biased region" description="Basic and acidic residues" evidence="1">
    <location>
        <begin position="1"/>
        <end position="18"/>
    </location>
</feature>
<dbReference type="Proteomes" id="UP001235939">
    <property type="component" value="Chromosome 15"/>
</dbReference>
<name>A0ABY6L9Q6_9ARAC</name>
<feature type="region of interest" description="Disordered" evidence="1">
    <location>
        <begin position="1"/>
        <end position="22"/>
    </location>
</feature>
<keyword evidence="3" id="KW-1185">Reference proteome</keyword>
<reference evidence="2 3" key="1">
    <citation type="submission" date="2022-01" db="EMBL/GenBank/DDBJ databases">
        <title>A chromosomal length assembly of Cordylochernes scorpioides.</title>
        <authorList>
            <person name="Zeh D."/>
            <person name="Zeh J."/>
        </authorList>
    </citation>
    <scope>NUCLEOTIDE SEQUENCE [LARGE SCALE GENOMIC DNA]</scope>
    <source>
        <strain evidence="2">IN4F17</strain>
        <tissue evidence="2">Whole Body</tissue>
    </source>
</reference>
<sequence>MSLETKDQEDVEVSKDSGTEEMIEEWLCPTIARQCPTTRPAQGGETLKEAEKEEEAKLKAKYPQVCRPGGSSFLQKRLQKGMAPAISNFQLHDKEMPFS</sequence>
<protein>
    <submittedName>
        <fullName evidence="2">ENSA</fullName>
    </submittedName>
</protein>
<evidence type="ECO:0000256" key="1">
    <source>
        <dbReference type="SAM" id="MobiDB-lite"/>
    </source>
</evidence>
<proteinExistence type="predicted"/>
<gene>
    <name evidence="2" type="ORF">LAZ67_15002624</name>
</gene>
<organism evidence="2 3">
    <name type="scientific">Cordylochernes scorpioides</name>
    <dbReference type="NCBI Taxonomy" id="51811"/>
    <lineage>
        <taxon>Eukaryota</taxon>
        <taxon>Metazoa</taxon>
        <taxon>Ecdysozoa</taxon>
        <taxon>Arthropoda</taxon>
        <taxon>Chelicerata</taxon>
        <taxon>Arachnida</taxon>
        <taxon>Pseudoscorpiones</taxon>
        <taxon>Cheliferoidea</taxon>
        <taxon>Chernetidae</taxon>
        <taxon>Cordylochernes</taxon>
    </lineage>
</organism>
<accession>A0ABY6L9Q6</accession>
<evidence type="ECO:0000313" key="2">
    <source>
        <dbReference type="EMBL" id="UYV77868.1"/>
    </source>
</evidence>
<dbReference type="EMBL" id="CP092877">
    <property type="protein sequence ID" value="UYV77868.1"/>
    <property type="molecule type" value="Genomic_DNA"/>
</dbReference>